<organism evidence="1 2">
    <name type="scientific">Romanomermis culicivorax</name>
    <name type="common">Nematode worm</name>
    <dbReference type="NCBI Taxonomy" id="13658"/>
    <lineage>
        <taxon>Eukaryota</taxon>
        <taxon>Metazoa</taxon>
        <taxon>Ecdysozoa</taxon>
        <taxon>Nematoda</taxon>
        <taxon>Enoplea</taxon>
        <taxon>Dorylaimia</taxon>
        <taxon>Mermithida</taxon>
        <taxon>Mermithoidea</taxon>
        <taxon>Mermithidae</taxon>
        <taxon>Romanomermis</taxon>
    </lineage>
</organism>
<sequence length="41" mass="4761">MGVNVMQLSTIGNAKNRTWTMVSHIYTARTISANTDWNWKY</sequence>
<dbReference type="Proteomes" id="UP000887565">
    <property type="component" value="Unplaced"/>
</dbReference>
<protein>
    <submittedName>
        <fullName evidence="2">Uncharacterized protein</fullName>
    </submittedName>
</protein>
<reference evidence="2" key="1">
    <citation type="submission" date="2022-11" db="UniProtKB">
        <authorList>
            <consortium name="WormBaseParasite"/>
        </authorList>
    </citation>
    <scope>IDENTIFICATION</scope>
</reference>
<evidence type="ECO:0000313" key="2">
    <source>
        <dbReference type="WBParaSite" id="nRc.2.0.1.t17783-RA"/>
    </source>
</evidence>
<accession>A0A915IUP1</accession>
<dbReference type="AlphaFoldDB" id="A0A915IUP1"/>
<evidence type="ECO:0000313" key="1">
    <source>
        <dbReference type="Proteomes" id="UP000887565"/>
    </source>
</evidence>
<keyword evidence="1" id="KW-1185">Reference proteome</keyword>
<name>A0A915IUP1_ROMCU</name>
<dbReference type="WBParaSite" id="nRc.2.0.1.t17783-RA">
    <property type="protein sequence ID" value="nRc.2.0.1.t17783-RA"/>
    <property type="gene ID" value="nRc.2.0.1.g17783"/>
</dbReference>
<proteinExistence type="predicted"/>